<dbReference type="EMBL" id="DS178324">
    <property type="protein sequence ID" value="EFP89661.1"/>
    <property type="molecule type" value="Genomic_DNA"/>
</dbReference>
<organism evidence="2 3">
    <name type="scientific">Puccinia graminis f. sp. tritici (strain CRL 75-36-700-3 / race SCCL)</name>
    <name type="common">Black stem rust fungus</name>
    <dbReference type="NCBI Taxonomy" id="418459"/>
    <lineage>
        <taxon>Eukaryota</taxon>
        <taxon>Fungi</taxon>
        <taxon>Dikarya</taxon>
        <taxon>Basidiomycota</taxon>
        <taxon>Pucciniomycotina</taxon>
        <taxon>Pucciniomycetes</taxon>
        <taxon>Pucciniales</taxon>
        <taxon>Pucciniaceae</taxon>
        <taxon>Puccinia</taxon>
    </lineage>
</organism>
<keyword evidence="3" id="KW-1185">Reference proteome</keyword>
<gene>
    <name evidence="2" type="ORF">PGTG_15624</name>
</gene>
<dbReference type="HOGENOM" id="CLU_1644568_0_0_1"/>
<accession>E3KZD6</accession>
<evidence type="ECO:0000256" key="1">
    <source>
        <dbReference type="SAM" id="SignalP"/>
    </source>
</evidence>
<feature type="chain" id="PRO_5003173871" evidence="1">
    <location>
        <begin position="24"/>
        <end position="161"/>
    </location>
</feature>
<name>E3KZD6_PUCGT</name>
<reference key="1">
    <citation type="submission" date="2007-01" db="EMBL/GenBank/DDBJ databases">
        <title>The Genome Sequence of Puccinia graminis f. sp. tritici Strain CRL 75-36-700-3.</title>
        <authorList>
            <consortium name="The Broad Institute Genome Sequencing Platform"/>
            <person name="Birren B."/>
            <person name="Lander E."/>
            <person name="Galagan J."/>
            <person name="Nusbaum C."/>
            <person name="Devon K."/>
            <person name="Cuomo C."/>
            <person name="Jaffe D."/>
            <person name="Butler J."/>
            <person name="Alvarez P."/>
            <person name="Gnerre S."/>
            <person name="Grabherr M."/>
            <person name="Mauceli E."/>
            <person name="Brockman W."/>
            <person name="Young S."/>
            <person name="LaButti K."/>
            <person name="Sykes S."/>
            <person name="DeCaprio D."/>
            <person name="Crawford M."/>
            <person name="Koehrsen M."/>
            <person name="Engels R."/>
            <person name="Montgomery P."/>
            <person name="Pearson M."/>
            <person name="Howarth C."/>
            <person name="Larson L."/>
            <person name="White J."/>
            <person name="Zeng Q."/>
            <person name="Kodira C."/>
            <person name="Yandava C."/>
            <person name="Alvarado L."/>
            <person name="O'Leary S."/>
            <person name="Szabo L."/>
            <person name="Dean R."/>
            <person name="Schein J."/>
        </authorList>
    </citation>
    <scope>NUCLEOTIDE SEQUENCE</scope>
    <source>
        <strain>CRL 75-36-700-3</strain>
    </source>
</reference>
<dbReference type="AlphaFoldDB" id="E3KZD6"/>
<protein>
    <submittedName>
        <fullName evidence="2">Uncharacterized protein</fullName>
    </submittedName>
</protein>
<evidence type="ECO:0000313" key="3">
    <source>
        <dbReference type="Proteomes" id="UP000008783"/>
    </source>
</evidence>
<dbReference type="OrthoDB" id="10485795at2759"/>
<dbReference type="GeneID" id="10545227"/>
<proteinExistence type="predicted"/>
<sequence>MKSHFSLLMVALVVLLTFEPAGADSKTFPADSSPFPCQSPGIFFVPHPARGKNASRWFDALSHLPSPSGFNQAWCHLAEVFPIFQKYYAQVAFSGKSGQKPLKTAVAQRSGPFFAAHTRSVSGVVAEFRYATLIANSDSAALRYTNRYDSILGLSTRKHHV</sequence>
<dbReference type="InParanoid" id="E3KZD6"/>
<reference evidence="3" key="2">
    <citation type="journal article" date="2011" name="Proc. Natl. Acad. Sci. U.S.A.">
        <title>Obligate biotrophy features unraveled by the genomic analysis of rust fungi.</title>
        <authorList>
            <person name="Duplessis S."/>
            <person name="Cuomo C.A."/>
            <person name="Lin Y.-C."/>
            <person name="Aerts A."/>
            <person name="Tisserant E."/>
            <person name="Veneault-Fourrey C."/>
            <person name="Joly D.L."/>
            <person name="Hacquard S."/>
            <person name="Amselem J."/>
            <person name="Cantarel B.L."/>
            <person name="Chiu R."/>
            <person name="Coutinho P.M."/>
            <person name="Feau N."/>
            <person name="Field M."/>
            <person name="Frey P."/>
            <person name="Gelhaye E."/>
            <person name="Goldberg J."/>
            <person name="Grabherr M.G."/>
            <person name="Kodira C.D."/>
            <person name="Kohler A."/>
            <person name="Kuees U."/>
            <person name="Lindquist E.A."/>
            <person name="Lucas S.M."/>
            <person name="Mago R."/>
            <person name="Mauceli E."/>
            <person name="Morin E."/>
            <person name="Murat C."/>
            <person name="Pangilinan J.L."/>
            <person name="Park R."/>
            <person name="Pearson M."/>
            <person name="Quesneville H."/>
            <person name="Rouhier N."/>
            <person name="Sakthikumar S."/>
            <person name="Salamov A.A."/>
            <person name="Schmutz J."/>
            <person name="Selles B."/>
            <person name="Shapiro H."/>
            <person name="Tanguay P."/>
            <person name="Tuskan G.A."/>
            <person name="Henrissat B."/>
            <person name="Van de Peer Y."/>
            <person name="Rouze P."/>
            <person name="Ellis J.G."/>
            <person name="Dodds P.N."/>
            <person name="Schein J.E."/>
            <person name="Zhong S."/>
            <person name="Hamelin R.C."/>
            <person name="Grigoriev I.V."/>
            <person name="Szabo L.J."/>
            <person name="Martin F."/>
        </authorList>
    </citation>
    <scope>NUCLEOTIDE SEQUENCE [LARGE SCALE GENOMIC DNA]</scope>
    <source>
        <strain evidence="3">CRL 75-36-700-3 / race SCCL</strain>
    </source>
</reference>
<evidence type="ECO:0000313" key="2">
    <source>
        <dbReference type="EMBL" id="EFP89661.1"/>
    </source>
</evidence>
<dbReference type="Proteomes" id="UP000008783">
    <property type="component" value="Unassembled WGS sequence"/>
</dbReference>
<dbReference type="KEGG" id="pgr:PGTG_15624"/>
<dbReference type="RefSeq" id="XP_003334080.1">
    <property type="nucleotide sequence ID" value="XM_003334032.1"/>
</dbReference>
<dbReference type="VEuPathDB" id="FungiDB:PGTG_15624"/>
<feature type="signal peptide" evidence="1">
    <location>
        <begin position="1"/>
        <end position="23"/>
    </location>
</feature>
<keyword evidence="1" id="KW-0732">Signal</keyword>